<dbReference type="OrthoDB" id="18786at2759"/>
<dbReference type="Pfam" id="PF20649">
    <property type="entry name" value="COG5_C"/>
    <property type="match status" value="1"/>
</dbReference>
<sequence length="842" mass="87658">MGKGGESTDATEPQAAAAGSSGQDILENPRFAPFLSDNFNVAEFTSKVLGGSHTTASAQSEQLRNGVLQLETSLSDEVVARNKELLHHVRRMLDAENSVRDVVLSVESLQSAVRRIRAEVVGPYEQIKHKTQQLRNIHATVDILRHVIHRLKLAQKLRAQLAMPAAQVDLAKAAKLITDIRHVDAEVDLSAIEAVAADAEFLESARKSVQEQAEAALIDGVESLSQAKVGSALQVIFNLDELQQAVSQLLSRHLHDIEKALRNALDSRHLAAQAAGGAAGGQGAGAAAGGAGAAAAAARGQAAPGAQDKMWQALRDVLEQVSSSTVAVWHLQRVVAKKRDPLTHVCFLDVLVGPGEPLLVARFWSDVVRATTDAFASVAKPGKGGFVRDTLAAAYPRLAGMVEAMFERLTAETTIKGVLPAVGPAQLQQLLAATGPFQTAYMAGCLARLTDAVAAAFPGSSRQLPSATEVQKCIGLFHEELKVGSASPQLAAMMAATASKALALLAERAEYSAASGPELRHLGPPGPDGGGGGGSAAASSRPAAAGPNQAQLRNIALCSQLQETHRSLSAALARLPPTAAPALAGALASVQAAAVDAVAPIFRAVVEACEERLLRMHAWAGYHSATSDGGGEPDVTATSPHVAEVAALLGDFRGEFLGRFVPPPSPALASCVGSLVERMASRLLVFFVRHAALLRPLSQPGKLLVAKDLAELQAAVGQQLHPLEQLGRPYRAVKAFRALLFTPAATIASNPLLAELPPAVTLHHLFSRLPPAVKAPHERSGLTPLQYSLWLDSHTTDECLRSIAAALAAAPGDAVAAAAAGGDTEAADALAVMKRLTAAAGP</sequence>
<evidence type="ECO:0000256" key="5">
    <source>
        <dbReference type="SAM" id="MobiDB-lite"/>
    </source>
</evidence>
<dbReference type="GO" id="GO:0017119">
    <property type="term" value="C:Golgi transport complex"/>
    <property type="evidence" value="ECO:0007669"/>
    <property type="project" value="InterPro"/>
</dbReference>
<feature type="region of interest" description="Disordered" evidence="5">
    <location>
        <begin position="516"/>
        <end position="545"/>
    </location>
</feature>
<dbReference type="InterPro" id="IPR019465">
    <property type="entry name" value="Cog5"/>
</dbReference>
<dbReference type="GO" id="GO:0006891">
    <property type="term" value="P:intra-Golgi vesicle-mediated transport"/>
    <property type="evidence" value="ECO:0007669"/>
    <property type="project" value="InterPro"/>
</dbReference>
<dbReference type="AlphaFoldDB" id="A0A836C341"/>
<dbReference type="EMBL" id="JAEHOE010000014">
    <property type="protein sequence ID" value="KAG2497398.1"/>
    <property type="molecule type" value="Genomic_DNA"/>
</dbReference>
<dbReference type="InterPro" id="IPR048485">
    <property type="entry name" value="COG5_helical"/>
</dbReference>
<evidence type="ECO:0000256" key="4">
    <source>
        <dbReference type="ARBA" id="ARBA00023136"/>
    </source>
</evidence>
<evidence type="ECO:0000256" key="2">
    <source>
        <dbReference type="ARBA" id="ARBA00020974"/>
    </source>
</evidence>
<organism evidence="8 9">
    <name type="scientific">Edaphochlamys debaryana</name>
    <dbReference type="NCBI Taxonomy" id="47281"/>
    <lineage>
        <taxon>Eukaryota</taxon>
        <taxon>Viridiplantae</taxon>
        <taxon>Chlorophyta</taxon>
        <taxon>core chlorophytes</taxon>
        <taxon>Chlorophyceae</taxon>
        <taxon>CS clade</taxon>
        <taxon>Chlamydomonadales</taxon>
        <taxon>Chlamydomonadales incertae sedis</taxon>
        <taxon>Edaphochlamys</taxon>
    </lineage>
</organism>
<evidence type="ECO:0000313" key="9">
    <source>
        <dbReference type="Proteomes" id="UP000612055"/>
    </source>
</evidence>
<protein>
    <recommendedName>
        <fullName evidence="2">Conserved oligomeric Golgi complex subunit 5</fullName>
    </recommendedName>
</protein>
<keyword evidence="9" id="KW-1185">Reference proteome</keyword>
<proteinExistence type="predicted"/>
<dbReference type="InterPro" id="IPR049176">
    <property type="entry name" value="COG5_N"/>
</dbReference>
<dbReference type="PANTHER" id="PTHR13228">
    <property type="entry name" value="CONSERVED OLIGOMERIC GOLGI COMPLEX COMPONENT 5"/>
    <property type="match status" value="1"/>
</dbReference>
<gene>
    <name evidence="8" type="ORF">HYH03_004553</name>
</gene>
<keyword evidence="4" id="KW-0472">Membrane</keyword>
<evidence type="ECO:0000256" key="1">
    <source>
        <dbReference type="ARBA" id="ARBA00004395"/>
    </source>
</evidence>
<keyword evidence="3" id="KW-0333">Golgi apparatus</keyword>
<feature type="compositionally biased region" description="Low complexity" evidence="5">
    <location>
        <begin position="536"/>
        <end position="545"/>
    </location>
</feature>
<accession>A0A836C341</accession>
<feature type="domain" description="Conserved oligomeric Golgi complex subunit 5 N-terminal" evidence="6">
    <location>
        <begin position="33"/>
        <end position="157"/>
    </location>
</feature>
<evidence type="ECO:0000313" key="8">
    <source>
        <dbReference type="EMBL" id="KAG2497398.1"/>
    </source>
</evidence>
<evidence type="ECO:0000259" key="6">
    <source>
        <dbReference type="Pfam" id="PF10392"/>
    </source>
</evidence>
<evidence type="ECO:0000256" key="3">
    <source>
        <dbReference type="ARBA" id="ARBA00023034"/>
    </source>
</evidence>
<feature type="domain" description="Conserved oligomeric Golgi complex subunit 5 helical" evidence="7">
    <location>
        <begin position="189"/>
        <end position="406"/>
    </location>
</feature>
<dbReference type="Proteomes" id="UP000612055">
    <property type="component" value="Unassembled WGS sequence"/>
</dbReference>
<comment type="caution">
    <text evidence="8">The sequence shown here is derived from an EMBL/GenBank/DDBJ whole genome shotgun (WGS) entry which is preliminary data.</text>
</comment>
<dbReference type="Pfam" id="PF10392">
    <property type="entry name" value="COG5_N"/>
    <property type="match status" value="1"/>
</dbReference>
<reference evidence="8" key="1">
    <citation type="journal article" date="2020" name="bioRxiv">
        <title>Comparative genomics of Chlamydomonas.</title>
        <authorList>
            <person name="Craig R.J."/>
            <person name="Hasan A.R."/>
            <person name="Ness R.W."/>
            <person name="Keightley P.D."/>
        </authorList>
    </citation>
    <scope>NUCLEOTIDE SEQUENCE</scope>
    <source>
        <strain evidence="8">CCAP 11/70</strain>
    </source>
</reference>
<name>A0A836C341_9CHLO</name>
<evidence type="ECO:0000259" key="7">
    <source>
        <dbReference type="Pfam" id="PF20649"/>
    </source>
</evidence>
<comment type="subcellular location">
    <subcellularLocation>
        <location evidence="1">Golgi apparatus membrane</location>
        <topology evidence="1">Peripheral membrane protein</topology>
    </subcellularLocation>
</comment>
<feature type="region of interest" description="Disordered" evidence="5">
    <location>
        <begin position="1"/>
        <end position="24"/>
    </location>
</feature>
<dbReference type="GO" id="GO:0000139">
    <property type="term" value="C:Golgi membrane"/>
    <property type="evidence" value="ECO:0007669"/>
    <property type="project" value="UniProtKB-SubCell"/>
</dbReference>
<dbReference type="PANTHER" id="PTHR13228:SF3">
    <property type="entry name" value="CONSERVED OLIGOMERIC GOLGI COMPLEX SUBUNIT 5"/>
    <property type="match status" value="1"/>
</dbReference>